<evidence type="ECO:0000313" key="2">
    <source>
        <dbReference type="EMBL" id="SDR28463.1"/>
    </source>
</evidence>
<dbReference type="EMBL" id="FNLF01000002">
    <property type="protein sequence ID" value="SDR28463.1"/>
    <property type="molecule type" value="Genomic_DNA"/>
</dbReference>
<feature type="region of interest" description="Disordered" evidence="1">
    <location>
        <begin position="225"/>
        <end position="254"/>
    </location>
</feature>
<dbReference type="STRING" id="47312.SAMN04489765_4549"/>
<feature type="compositionally biased region" description="Low complexity" evidence="1">
    <location>
        <begin position="71"/>
        <end position="81"/>
    </location>
</feature>
<reference evidence="3" key="1">
    <citation type="submission" date="2016-10" db="EMBL/GenBank/DDBJ databases">
        <authorList>
            <person name="Varghese N."/>
            <person name="Submissions S."/>
        </authorList>
    </citation>
    <scope>NUCLEOTIDE SEQUENCE [LARGE SCALE GENOMIC DNA]</scope>
    <source>
        <strain evidence="3">DSM 44142</strain>
    </source>
</reference>
<feature type="compositionally biased region" description="Polar residues" evidence="1">
    <location>
        <begin position="111"/>
        <end position="124"/>
    </location>
</feature>
<keyword evidence="3" id="KW-1185">Reference proteome</keyword>
<feature type="compositionally biased region" description="Low complexity" evidence="1">
    <location>
        <begin position="225"/>
        <end position="245"/>
    </location>
</feature>
<dbReference type="Proteomes" id="UP000183053">
    <property type="component" value="Unassembled WGS sequence"/>
</dbReference>
<gene>
    <name evidence="2" type="ORF">SAMN04489765_4549</name>
</gene>
<sequence length="505" mass="52188">MSGPRRPSNRQRVEDYYGVHDTGMGSRPAPAAGGPPPQGGPTVPPPAGPPPRPVQGAQPRRVIPPPEEQVAAKAARAAGGAPTPPGAPSGPPPGAPAPEAPRSKPDPLTDPLTSETFQGVQPASDTFEAGVVGDYGYSASPGPQAPSASATSFDGGFDQFAPPRFEPRAEGAWSDATPSHADGETYEATFEAHHESETLDEPDESYIDVEVVDVEVHVAPEPVAPEPAAEAAPEPAAEDVPAADDAAVDDTDGAADEVPETDVAAAATGAEAPDDMHHAEFAEHEAVPGDRPEAAGDAVTEPTVAAPGAADADSDGTVDPGAEEVDSAAEDAPATEQAPPRFAEPLAIDPFPYTQIDETYVDAETLESIQHLQAPHEAKEPGDMTEFNESLTEAMNIDGALGVALVDAQSGMALATAGDPAEFNLEVAAAGNSALVQAMGRTLGDLDLDDHIEDILITLGTQYQIVRPINQGTDDLFLYLVLDRSRANLALARFRLTKLAETIEL</sequence>
<accession>A0A1H1HSS8</accession>
<feature type="compositionally biased region" description="Low complexity" evidence="1">
    <location>
        <begin position="138"/>
        <end position="150"/>
    </location>
</feature>
<evidence type="ECO:0000256" key="1">
    <source>
        <dbReference type="SAM" id="MobiDB-lite"/>
    </source>
</evidence>
<dbReference type="RefSeq" id="WP_231857515.1">
    <property type="nucleotide sequence ID" value="NZ_FNLF01000002.1"/>
</dbReference>
<protein>
    <submittedName>
        <fullName evidence="2">Uncharacterized protein</fullName>
    </submittedName>
</protein>
<feature type="region of interest" description="Disordered" evidence="1">
    <location>
        <begin position="306"/>
        <end position="342"/>
    </location>
</feature>
<dbReference type="AlphaFoldDB" id="A0A1H1HSS8"/>
<dbReference type="Gene3D" id="3.30.450.30">
    <property type="entry name" value="Dynein light chain 2a, cytoplasmic"/>
    <property type="match status" value="1"/>
</dbReference>
<feature type="region of interest" description="Disordered" evidence="1">
    <location>
        <begin position="1"/>
        <end position="204"/>
    </location>
</feature>
<organism evidence="2 3">
    <name type="scientific">Tsukamurella pulmonis</name>
    <dbReference type="NCBI Taxonomy" id="47312"/>
    <lineage>
        <taxon>Bacteria</taxon>
        <taxon>Bacillati</taxon>
        <taxon>Actinomycetota</taxon>
        <taxon>Actinomycetes</taxon>
        <taxon>Mycobacteriales</taxon>
        <taxon>Tsukamurellaceae</taxon>
        <taxon>Tsukamurella</taxon>
    </lineage>
</organism>
<feature type="compositionally biased region" description="Acidic residues" evidence="1">
    <location>
        <begin position="312"/>
        <end position="329"/>
    </location>
</feature>
<feature type="compositionally biased region" description="Pro residues" evidence="1">
    <location>
        <begin position="33"/>
        <end position="53"/>
    </location>
</feature>
<proteinExistence type="predicted"/>
<evidence type="ECO:0000313" key="3">
    <source>
        <dbReference type="Proteomes" id="UP000183053"/>
    </source>
</evidence>
<feature type="compositionally biased region" description="Pro residues" evidence="1">
    <location>
        <begin position="82"/>
        <end position="99"/>
    </location>
</feature>
<name>A0A1H1HSS8_9ACTN</name>